<gene>
    <name evidence="1" type="ORF">AVDCRST_MAG30-2118</name>
</gene>
<dbReference type="AlphaFoldDB" id="A0A6J4ST24"/>
<proteinExistence type="predicted"/>
<organism evidence="1">
    <name type="scientific">uncultured Solirubrobacteraceae bacterium</name>
    <dbReference type="NCBI Taxonomy" id="1162706"/>
    <lineage>
        <taxon>Bacteria</taxon>
        <taxon>Bacillati</taxon>
        <taxon>Actinomycetota</taxon>
        <taxon>Thermoleophilia</taxon>
        <taxon>Solirubrobacterales</taxon>
        <taxon>Solirubrobacteraceae</taxon>
        <taxon>environmental samples</taxon>
    </lineage>
</organism>
<accession>A0A6J4ST24</accession>
<name>A0A6J4ST24_9ACTN</name>
<evidence type="ECO:0000313" key="1">
    <source>
        <dbReference type="EMBL" id="CAA9504519.1"/>
    </source>
</evidence>
<reference evidence="1" key="1">
    <citation type="submission" date="2020-02" db="EMBL/GenBank/DDBJ databases">
        <authorList>
            <person name="Meier V. D."/>
        </authorList>
    </citation>
    <scope>NUCLEOTIDE SEQUENCE</scope>
    <source>
        <strain evidence="1">AVDCRST_MAG30</strain>
    </source>
</reference>
<sequence>MSLAPDLVAPVVGFRAWRLGRDRLLSPYIPCRWEGRTMHAECYDANRTLLHGHGWLTEPHASPHPSCQCGIYAYHRPGLRAYYGEWPWTEGVVAAWGRIEVHADGFRAEHARIEALARPDLDGPGVAAAIERVAADLGVPLLERSELGAAAEAYGAALPETLLPG</sequence>
<dbReference type="EMBL" id="CADCVS010000278">
    <property type="protein sequence ID" value="CAA9504519.1"/>
    <property type="molecule type" value="Genomic_DNA"/>
</dbReference>
<protein>
    <submittedName>
        <fullName evidence="1">Uncharacterized protein</fullName>
    </submittedName>
</protein>